<dbReference type="PANTHER" id="PTHR30576">
    <property type="entry name" value="COLANIC BIOSYNTHESIS UDP-GLUCOSE LIPID CARRIER TRANSFERASE"/>
    <property type="match status" value="1"/>
</dbReference>
<comment type="similarity">
    <text evidence="1">Belongs to the bacterial sugar transferase family.</text>
</comment>
<dbReference type="GO" id="GO:0016740">
    <property type="term" value="F:transferase activity"/>
    <property type="evidence" value="ECO:0007669"/>
    <property type="project" value="UniProtKB-KW"/>
</dbReference>
<dbReference type="InterPro" id="IPR003362">
    <property type="entry name" value="Bact_transf"/>
</dbReference>
<sequence>MKRIFDIVISFTALIILSGIIGVTALLIWIKIGSPVIFKQKRPGLRGEPFHVYKFRTMTNERDRDGELLPDEVRLTAFGRLVRKLSLDEFPQLWNVFKGDMSFVGPRPLLMEYLPLYNEHQARRHEVRPGITGWAQVNGRNAISWEQKFDYDVWYVDNQSFWLDIKILFMTVFKVFKSEGINQTGQATMTKFTGTPSASDRGKEYVK</sequence>
<reference evidence="5" key="1">
    <citation type="journal article" date="2019" name="Int. J. Syst. Evol. Microbiol.">
        <title>The Global Catalogue of Microorganisms (GCM) 10K type strain sequencing project: providing services to taxonomists for standard genome sequencing and annotation.</title>
        <authorList>
            <consortium name="The Broad Institute Genomics Platform"/>
            <consortium name="The Broad Institute Genome Sequencing Center for Infectious Disease"/>
            <person name="Wu L."/>
            <person name="Ma J."/>
        </authorList>
    </citation>
    <scope>NUCLEOTIDE SEQUENCE [LARGE SCALE GENOMIC DNA]</scope>
    <source>
        <strain evidence="5">JCM 4738</strain>
    </source>
</reference>
<gene>
    <name evidence="4" type="ORF">ACFQQH_08695</name>
</gene>
<organism evidence="4 5">
    <name type="scientific">Bhargavaea changchunensis</name>
    <dbReference type="NCBI Taxonomy" id="2134037"/>
    <lineage>
        <taxon>Bacteria</taxon>
        <taxon>Bacillati</taxon>
        <taxon>Bacillota</taxon>
        <taxon>Bacilli</taxon>
        <taxon>Bacillales</taxon>
        <taxon>Caryophanaceae</taxon>
        <taxon>Bhargavaea</taxon>
    </lineage>
</organism>
<dbReference type="EMBL" id="JBHTCT010000025">
    <property type="protein sequence ID" value="MFC7365191.1"/>
    <property type="molecule type" value="Genomic_DNA"/>
</dbReference>
<evidence type="ECO:0000256" key="1">
    <source>
        <dbReference type="ARBA" id="ARBA00006464"/>
    </source>
</evidence>
<evidence type="ECO:0000259" key="3">
    <source>
        <dbReference type="Pfam" id="PF02397"/>
    </source>
</evidence>
<accession>A0ABW2NDP1</accession>
<keyword evidence="5" id="KW-1185">Reference proteome</keyword>
<keyword evidence="2" id="KW-0812">Transmembrane</keyword>
<name>A0ABW2NDP1_9BACL</name>
<dbReference type="Proteomes" id="UP001596483">
    <property type="component" value="Unassembled WGS sequence"/>
</dbReference>
<keyword evidence="2" id="KW-1133">Transmembrane helix</keyword>
<keyword evidence="2" id="KW-0472">Membrane</keyword>
<dbReference type="Pfam" id="PF02397">
    <property type="entry name" value="Bac_transf"/>
    <property type="match status" value="1"/>
</dbReference>
<comment type="caution">
    <text evidence="4">The sequence shown here is derived from an EMBL/GenBank/DDBJ whole genome shotgun (WGS) entry which is preliminary data.</text>
</comment>
<feature type="transmembrane region" description="Helical" evidence="2">
    <location>
        <begin position="7"/>
        <end position="30"/>
    </location>
</feature>
<dbReference type="PANTHER" id="PTHR30576:SF8">
    <property type="entry name" value="UNDECAPRENYL-PHOSPHATE GALACTOSE PHOSPHOTRANSFERASE"/>
    <property type="match status" value="1"/>
</dbReference>
<proteinExistence type="inferred from homology"/>
<dbReference type="RefSeq" id="WP_157294965.1">
    <property type="nucleotide sequence ID" value="NZ_JBHTCT010000025.1"/>
</dbReference>
<protein>
    <submittedName>
        <fullName evidence="4">Sugar transferase</fullName>
    </submittedName>
</protein>
<keyword evidence="4" id="KW-0808">Transferase</keyword>
<evidence type="ECO:0000313" key="4">
    <source>
        <dbReference type="EMBL" id="MFC7365191.1"/>
    </source>
</evidence>
<evidence type="ECO:0000313" key="5">
    <source>
        <dbReference type="Proteomes" id="UP001596483"/>
    </source>
</evidence>
<feature type="domain" description="Bacterial sugar transferase" evidence="3">
    <location>
        <begin position="2"/>
        <end position="177"/>
    </location>
</feature>
<evidence type="ECO:0000256" key="2">
    <source>
        <dbReference type="SAM" id="Phobius"/>
    </source>
</evidence>